<dbReference type="Pfam" id="PF14216">
    <property type="entry name" value="DUF4326"/>
    <property type="match status" value="1"/>
</dbReference>
<reference evidence="3" key="1">
    <citation type="submission" date="2020-05" db="EMBL/GenBank/DDBJ databases">
        <authorList>
            <person name="Delgado-Blas J."/>
        </authorList>
    </citation>
    <scope>NUCLEOTIDE SEQUENCE</scope>
    <source>
        <strain evidence="3">BB1468</strain>
    </source>
</reference>
<evidence type="ECO:0008006" key="5">
    <source>
        <dbReference type="Google" id="ProtNLM"/>
    </source>
</evidence>
<gene>
    <name evidence="3" type="ORF">GHA_02655</name>
</gene>
<proteinExistence type="predicted"/>
<dbReference type="Proteomes" id="UP000835792">
    <property type="component" value="Unassembled WGS sequence"/>
</dbReference>
<feature type="domain" description="DUF4326" evidence="1">
    <location>
        <begin position="110"/>
        <end position="188"/>
    </location>
</feature>
<dbReference type="InterPro" id="IPR054452">
    <property type="entry name" value="mSLOG_dom"/>
</dbReference>
<sequence>MIKILIMYHPSFTSSGKFERKLTKILSTLDDYQILYFDDPASLISNFFDSKSLKHLDDNALGNIVQDEKLTHAVFFDSTYSPEFTTVKSYLSEVIPVRYIQDKITFVSNKDKGEHFDTYIGRGTLWGNPYAIGQDGDREEVIRKFAYDFNRGFLRGGEDFNEKLKALRGHTLGCHCKPYACHGDVLAEYLNKLDDGE</sequence>
<protein>
    <recommendedName>
        <fullName evidence="5">DUF4326 domain-containing protein</fullName>
    </recommendedName>
</protein>
<accession>A0ABN7GMQ0</accession>
<comment type="caution">
    <text evidence="3">The sequence shown here is derived from an EMBL/GenBank/DDBJ whole genome shotgun (WGS) entry which is preliminary data.</text>
</comment>
<dbReference type="InterPro" id="IPR025475">
    <property type="entry name" value="DUF4326"/>
</dbReference>
<evidence type="ECO:0000313" key="3">
    <source>
        <dbReference type="EMBL" id="CAB5573535.1"/>
    </source>
</evidence>
<evidence type="ECO:0000259" key="2">
    <source>
        <dbReference type="Pfam" id="PF22565"/>
    </source>
</evidence>
<dbReference type="RefSeq" id="WP_110775632.1">
    <property type="nucleotide sequence ID" value="NZ_CAHPRB010000008.1"/>
</dbReference>
<feature type="domain" description="Minimal SLOG" evidence="2">
    <location>
        <begin position="1"/>
        <end position="107"/>
    </location>
</feature>
<dbReference type="Pfam" id="PF22565">
    <property type="entry name" value="mSLOG"/>
    <property type="match status" value="1"/>
</dbReference>
<organism evidence="3 4">
    <name type="scientific">Citrobacter youngae</name>
    <dbReference type="NCBI Taxonomy" id="133448"/>
    <lineage>
        <taxon>Bacteria</taxon>
        <taxon>Pseudomonadati</taxon>
        <taxon>Pseudomonadota</taxon>
        <taxon>Gammaproteobacteria</taxon>
        <taxon>Enterobacterales</taxon>
        <taxon>Enterobacteriaceae</taxon>
        <taxon>Citrobacter</taxon>
        <taxon>Citrobacter freundii complex</taxon>
    </lineage>
</organism>
<evidence type="ECO:0000259" key="1">
    <source>
        <dbReference type="Pfam" id="PF14216"/>
    </source>
</evidence>
<dbReference type="EMBL" id="CAHPRB010000008">
    <property type="protein sequence ID" value="CAB5573535.1"/>
    <property type="molecule type" value="Genomic_DNA"/>
</dbReference>
<name>A0ABN7GMQ0_9ENTR</name>
<keyword evidence="4" id="KW-1185">Reference proteome</keyword>
<evidence type="ECO:0000313" key="4">
    <source>
        <dbReference type="Proteomes" id="UP000835792"/>
    </source>
</evidence>